<comment type="caution">
    <text evidence="3">The sequence shown here is derived from an EMBL/GenBank/DDBJ whole genome shotgun (WGS) entry which is preliminary data.</text>
</comment>
<reference evidence="3" key="1">
    <citation type="submission" date="2019-08" db="EMBL/GenBank/DDBJ databases">
        <authorList>
            <person name="Kucharzyk K."/>
            <person name="Murdoch R.W."/>
            <person name="Higgins S."/>
            <person name="Loffler F."/>
        </authorList>
    </citation>
    <scope>NUCLEOTIDE SEQUENCE</scope>
</reference>
<name>A0A645AXG3_9ZZZZ</name>
<dbReference type="GO" id="GO:0004803">
    <property type="term" value="F:transposase activity"/>
    <property type="evidence" value="ECO:0007669"/>
    <property type="project" value="InterPro"/>
</dbReference>
<gene>
    <name evidence="3" type="ORF">SDC9_104280</name>
</gene>
<feature type="domain" description="Transposase IS4-like" evidence="2">
    <location>
        <begin position="202"/>
        <end position="504"/>
    </location>
</feature>
<protein>
    <recommendedName>
        <fullName evidence="2">Transposase IS4-like domain-containing protein</fullName>
    </recommendedName>
</protein>
<evidence type="ECO:0000256" key="1">
    <source>
        <dbReference type="SAM" id="MobiDB-lite"/>
    </source>
</evidence>
<proteinExistence type="predicted"/>
<feature type="compositionally biased region" description="Basic residues" evidence="1">
    <location>
        <begin position="579"/>
        <end position="591"/>
    </location>
</feature>
<evidence type="ECO:0000259" key="2">
    <source>
        <dbReference type="Pfam" id="PF01609"/>
    </source>
</evidence>
<accession>A0A645AXG3</accession>
<dbReference type="PANTHER" id="PTHR34614:SF2">
    <property type="entry name" value="TRANSPOSASE IS4-LIKE DOMAIN-CONTAINING PROTEIN"/>
    <property type="match status" value="1"/>
</dbReference>
<feature type="region of interest" description="Disordered" evidence="1">
    <location>
        <begin position="577"/>
        <end position="598"/>
    </location>
</feature>
<dbReference type="GO" id="GO:0006313">
    <property type="term" value="P:DNA transposition"/>
    <property type="evidence" value="ECO:0007669"/>
    <property type="project" value="InterPro"/>
</dbReference>
<dbReference type="Pfam" id="PF01609">
    <property type="entry name" value="DDE_Tnp_1"/>
    <property type="match status" value="1"/>
</dbReference>
<dbReference type="InterPro" id="IPR002559">
    <property type="entry name" value="Transposase_11"/>
</dbReference>
<dbReference type="PANTHER" id="PTHR34614">
    <property type="match status" value="1"/>
</dbReference>
<dbReference type="EMBL" id="VSSQ01016279">
    <property type="protein sequence ID" value="MPM57458.1"/>
    <property type="molecule type" value="Genomic_DNA"/>
</dbReference>
<dbReference type="GO" id="GO:0003677">
    <property type="term" value="F:DNA binding"/>
    <property type="evidence" value="ECO:0007669"/>
    <property type="project" value="InterPro"/>
</dbReference>
<dbReference type="AlphaFoldDB" id="A0A645AXG3"/>
<evidence type="ECO:0000313" key="3">
    <source>
        <dbReference type="EMBL" id="MPM57458.1"/>
    </source>
</evidence>
<organism evidence="3">
    <name type="scientific">bioreactor metagenome</name>
    <dbReference type="NCBI Taxonomy" id="1076179"/>
    <lineage>
        <taxon>unclassified sequences</taxon>
        <taxon>metagenomes</taxon>
        <taxon>ecological metagenomes</taxon>
    </lineage>
</organism>
<sequence length="598" mass="69583">MAGRPARDDGKFRVSVHINNGYRYACTQPWTIDPATGKKKYRQIYWGQVDENLRFFPNAKYIYTSDEEKSMLDFPPEWDMSEIQKLSGARPKGRPAYDGADVNRFYGDIWLLEQIATKTGLRKDLETVFEGNKDMVDDILTLAMFPYVTGFTYNRVARWQKIAKCPSKQELTPPVITLLTQSITEAHRMKLLKLRSGRLRKAELCAVDSTTRSAYGKSLTDIRWGKNKECLPLEQTAEVVVYTLDSHMPVYYRTFPGNMQDSRSLQTILTDLHHAGFEDVILVTDRGYEKIRNLETYILKNQAMIMCTKVQQSLVMGRILQYGDFSVRPDDMAIDLQTKLYYQQFEIDYPVQSIGASVKRSEKLRLSLYFDSVRRSEELVQLDIDITGQRQELQLLVEERQPLDDDQSLKRHFGYFKLQYDPGDRILKSFELDQKKVEKARRTSGFFSIMTHKLNMDAMETYYAYKLRDEQEKAFQQMKSQMVSNRQRNWSEEGKTGRLFILFASMILGSVLRHTWKTTELHDQFSSSLEVLDEMRSIRCIEHTSRTKFITPFVGAQLDICEAFGFDVPQGCAPDYVSRRKHPKKRGRPRKPATETDL</sequence>